<dbReference type="Pfam" id="PF00382">
    <property type="entry name" value="TFIIB"/>
    <property type="match status" value="2"/>
</dbReference>
<dbReference type="InterPro" id="IPR000812">
    <property type="entry name" value="TFIIB"/>
</dbReference>
<dbReference type="SUPFAM" id="SSF57783">
    <property type="entry name" value="Zinc beta-ribbon"/>
    <property type="match status" value="1"/>
</dbReference>
<keyword evidence="3 7" id="KW-0677">Repeat</keyword>
<proteinExistence type="inferred from homology"/>
<reference evidence="10" key="1">
    <citation type="journal article" date="2017" name="Nature">
        <title>Asgard archaea illuminate the origin of eukaryotic cellular complexity.</title>
        <authorList>
            <person name="Zaremba-Niedzwiedzka K."/>
            <person name="Caceres E.F."/>
            <person name="Saw J.H."/>
            <person name="Backstrom D."/>
            <person name="Juzokaite L."/>
            <person name="Vancaester E."/>
            <person name="Seitz K.W."/>
            <person name="Anantharaman K."/>
            <person name="Starnawski P."/>
            <person name="Kjeldsen K.U."/>
            <person name="Scott M.B."/>
            <person name="Nunoura T."/>
            <person name="Banfield J.F."/>
            <person name="Schramm A."/>
            <person name="Baker B.J."/>
            <person name="Spang A."/>
            <person name="Ettema T.J.G."/>
        </authorList>
    </citation>
    <scope>NUCLEOTIDE SEQUENCE</scope>
    <source>
        <strain evidence="10">LCB_4</strain>
    </source>
</reference>
<feature type="binding site" evidence="7">
    <location>
        <position position="39"/>
    </location>
    <ligand>
        <name>Zn(2+)</name>
        <dbReference type="ChEBI" id="CHEBI:29105"/>
    </ligand>
</feature>
<dbReference type="GO" id="GO:0008270">
    <property type="term" value="F:zinc ion binding"/>
    <property type="evidence" value="ECO:0007669"/>
    <property type="project" value="UniProtKB-UniRule"/>
</dbReference>
<dbReference type="NCBIfam" id="NF001658">
    <property type="entry name" value="PRK00423.1"/>
    <property type="match status" value="1"/>
</dbReference>
<dbReference type="InterPro" id="IPR036915">
    <property type="entry name" value="Cyclin-like_sf"/>
</dbReference>
<dbReference type="Gene3D" id="1.10.472.170">
    <property type="match status" value="1"/>
</dbReference>
<dbReference type="GO" id="GO:0017025">
    <property type="term" value="F:TBP-class protein binding"/>
    <property type="evidence" value="ECO:0007669"/>
    <property type="project" value="InterPro"/>
</dbReference>
<evidence type="ECO:0000256" key="8">
    <source>
        <dbReference type="PROSITE-ProRule" id="PRU00469"/>
    </source>
</evidence>
<dbReference type="Pfam" id="PF08271">
    <property type="entry name" value="Zn_Ribbon_TF"/>
    <property type="match status" value="1"/>
</dbReference>
<comment type="similarity">
    <text evidence="1 7">Belongs to the TFIIB family.</text>
</comment>
<evidence type="ECO:0000256" key="5">
    <source>
        <dbReference type="ARBA" id="ARBA00023163"/>
    </source>
</evidence>
<comment type="function">
    <text evidence="6 7">Stabilizes TBP binding to an archaeal box-A promoter. Also responsible for recruiting RNA polymerase II to the pre-initiation complex (DNA-TBP-TFIIB).</text>
</comment>
<protein>
    <recommendedName>
        <fullName evidence="2 7">Transcription initiation factor IIB</fullName>
        <shortName evidence="7">TFIIB</shortName>
    </recommendedName>
</protein>
<gene>
    <name evidence="7" type="primary">tfb</name>
    <name evidence="10" type="ORF">OdinLCB4_001205</name>
</gene>
<keyword evidence="8" id="KW-0863">Zinc-finger</keyword>
<dbReference type="InterPro" id="IPR023486">
    <property type="entry name" value="TFIIB_CS"/>
</dbReference>
<evidence type="ECO:0000313" key="10">
    <source>
        <dbReference type="EMBL" id="WEU40578.1"/>
    </source>
</evidence>
<dbReference type="GO" id="GO:0097550">
    <property type="term" value="C:transcription preinitiation complex"/>
    <property type="evidence" value="ECO:0007669"/>
    <property type="project" value="TreeGrafter"/>
</dbReference>
<dbReference type="InterPro" id="IPR013137">
    <property type="entry name" value="Znf_TFIIB"/>
</dbReference>
<feature type="binding site" evidence="7">
    <location>
        <position position="17"/>
    </location>
    <ligand>
        <name>Zn(2+)</name>
        <dbReference type="ChEBI" id="CHEBI:29105"/>
    </ligand>
</feature>
<keyword evidence="7" id="KW-0862">Zinc</keyword>
<evidence type="ECO:0000256" key="4">
    <source>
        <dbReference type="ARBA" id="ARBA00023015"/>
    </source>
</evidence>
<evidence type="ECO:0000313" key="11">
    <source>
        <dbReference type="Proteomes" id="UP000186851"/>
    </source>
</evidence>
<dbReference type="InterPro" id="IPR013150">
    <property type="entry name" value="TFIIB_cyclin"/>
</dbReference>
<dbReference type="SMART" id="SM00385">
    <property type="entry name" value="CYCLIN"/>
    <property type="match status" value="2"/>
</dbReference>
<evidence type="ECO:0000256" key="1">
    <source>
        <dbReference type="ARBA" id="ARBA00010857"/>
    </source>
</evidence>
<dbReference type="GO" id="GO:0003700">
    <property type="term" value="F:DNA-binding transcription factor activity"/>
    <property type="evidence" value="ECO:0007669"/>
    <property type="project" value="UniProtKB-UniRule"/>
</dbReference>
<keyword evidence="5 7" id="KW-0804">Transcription</keyword>
<dbReference type="SUPFAM" id="SSF47954">
    <property type="entry name" value="Cyclin-like"/>
    <property type="match status" value="2"/>
</dbReference>
<feature type="repeat" description="1" evidence="7">
    <location>
        <begin position="130"/>
        <end position="213"/>
    </location>
</feature>
<evidence type="ECO:0000256" key="7">
    <source>
        <dbReference type="HAMAP-Rule" id="MF_00383"/>
    </source>
</evidence>
<dbReference type="GO" id="GO:0070897">
    <property type="term" value="P:transcription preinitiation complex assembly"/>
    <property type="evidence" value="ECO:0007669"/>
    <property type="project" value="InterPro"/>
</dbReference>
<keyword evidence="4 7" id="KW-0805">Transcription regulation</keyword>
<feature type="binding site" evidence="7">
    <location>
        <position position="20"/>
    </location>
    <ligand>
        <name>Zn(2+)</name>
        <dbReference type="ChEBI" id="CHEBI:29105"/>
    </ligand>
</feature>
<accession>A0AAF0D2T9</accession>
<dbReference type="FunFam" id="1.10.472.170:FF:000001">
    <property type="entry name" value="Transcription initiation factor IIB"/>
    <property type="match status" value="1"/>
</dbReference>
<dbReference type="PRINTS" id="PR00685">
    <property type="entry name" value="TIFACTORIIB"/>
</dbReference>
<dbReference type="Proteomes" id="UP000186851">
    <property type="component" value="Chromosome"/>
</dbReference>
<sequence length="313" mass="35551">MSKVLEKKDKNQLGLVCPECGSTELIRDYTRGESICSNCGLVIHEHMMDAGPEWRAFTAEEKNQRSRVGAPTTFRMPDKGLSTMIGKQNTDSFGKKLSAKKRRLMYRLRKWNFRSIIHSSKRRNLAHAMSEMQRLASQMGISRDIMETAAVLYRKVIENGLTRGRSIDAMIAASLYLACRLHNLPRPLDEIEQYSRFDRKELGYCVRTILSKLRIKVPRAKATDFIPRFGNELGLSAKTQRTAIKILEQAREKGLTSGKDPTGLAAAALYIASMLEGERRTQSEVSRVVAVTEVTVRNRYRELIKDLNIQIGR</sequence>
<dbReference type="FunFam" id="1.10.472.10:FF:000023">
    <property type="entry name" value="Transcription initiation factor IIB"/>
    <property type="match status" value="1"/>
</dbReference>
<dbReference type="InterPro" id="IPR023484">
    <property type="entry name" value="TFIIB_arc"/>
</dbReference>
<name>A0AAF0D2T9_ODILC</name>
<feature type="domain" description="TFIIB-type" evidence="9">
    <location>
        <begin position="13"/>
        <end position="44"/>
    </location>
</feature>
<dbReference type="AlphaFoldDB" id="A0AAF0D2T9"/>
<feature type="binding site" evidence="7">
    <location>
        <position position="36"/>
    </location>
    <ligand>
        <name>Zn(2+)</name>
        <dbReference type="ChEBI" id="CHEBI:29105"/>
    </ligand>
</feature>
<dbReference type="Gene3D" id="1.10.472.10">
    <property type="entry name" value="Cyclin-like"/>
    <property type="match status" value="1"/>
</dbReference>
<dbReference type="InterPro" id="IPR013763">
    <property type="entry name" value="Cyclin-like_dom"/>
</dbReference>
<dbReference type="EMBL" id="CP091871">
    <property type="protein sequence ID" value="WEU40578.1"/>
    <property type="molecule type" value="Genomic_DNA"/>
</dbReference>
<reference evidence="10" key="2">
    <citation type="journal article" date="2022" name="Nat. Microbiol.">
        <title>A closed Candidatus Odinarchaeum chromosome exposes Asgard archaeal viruses.</title>
        <authorList>
            <person name="Tamarit D."/>
            <person name="Caceres E.F."/>
            <person name="Krupovic M."/>
            <person name="Nijland R."/>
            <person name="Eme L."/>
            <person name="Robinson N.P."/>
            <person name="Ettema T.J.G."/>
        </authorList>
    </citation>
    <scope>NUCLEOTIDE SEQUENCE</scope>
    <source>
        <strain evidence="10">LCB_4</strain>
    </source>
</reference>
<evidence type="ECO:0000256" key="3">
    <source>
        <dbReference type="ARBA" id="ARBA00022737"/>
    </source>
</evidence>
<keyword evidence="7" id="KW-0479">Metal-binding</keyword>
<dbReference type="CDD" id="cd20550">
    <property type="entry name" value="CYCLIN_TFIIB_archaea_like_rpt2"/>
    <property type="match status" value="1"/>
</dbReference>
<dbReference type="PANTHER" id="PTHR11618">
    <property type="entry name" value="TRANSCRIPTION INITIATION FACTOR IIB-RELATED"/>
    <property type="match status" value="1"/>
</dbReference>
<dbReference type="KEGG" id="oyw:OdinLCB4_001205"/>
<evidence type="ECO:0000256" key="6">
    <source>
        <dbReference type="ARBA" id="ARBA00053882"/>
    </source>
</evidence>
<evidence type="ECO:0000259" key="9">
    <source>
        <dbReference type="PROSITE" id="PS51134"/>
    </source>
</evidence>
<dbReference type="PROSITE" id="PS00782">
    <property type="entry name" value="TFIIB"/>
    <property type="match status" value="2"/>
</dbReference>
<organism evidence="10 11">
    <name type="scientific">Odinarchaeota yellowstonii (strain LCB_4)</name>
    <dbReference type="NCBI Taxonomy" id="1841599"/>
    <lineage>
        <taxon>Archaea</taxon>
        <taxon>Promethearchaeati</taxon>
        <taxon>Candidatus Odinarchaeota</taxon>
        <taxon>Candidatus Odinarchaeia</taxon>
        <taxon>Candidatus Odinarchaeales</taxon>
        <taxon>Candidatus Odinarchaeaceae</taxon>
        <taxon>Candidatus Odinarchaeum</taxon>
    </lineage>
</organism>
<dbReference type="PANTHER" id="PTHR11618:SF13">
    <property type="entry name" value="TRANSCRIPTION INITIATION FACTOR IIB"/>
    <property type="match status" value="1"/>
</dbReference>
<dbReference type="HAMAP" id="MF_00383">
    <property type="entry name" value="TF2B_arch"/>
    <property type="match status" value="1"/>
</dbReference>
<dbReference type="PROSITE" id="PS51134">
    <property type="entry name" value="ZF_TFIIB"/>
    <property type="match status" value="1"/>
</dbReference>
<evidence type="ECO:0000256" key="2">
    <source>
        <dbReference type="ARBA" id="ARBA00013932"/>
    </source>
</evidence>
<feature type="repeat" description="2" evidence="7">
    <location>
        <begin position="224"/>
        <end position="305"/>
    </location>
</feature>